<dbReference type="PRINTS" id="PR00123">
    <property type="entry name" value="ATPASEA"/>
</dbReference>
<evidence type="ECO:0000256" key="5">
    <source>
        <dbReference type="ARBA" id="ARBA00022692"/>
    </source>
</evidence>
<dbReference type="AlphaFoldDB" id="B1P1J9"/>
<dbReference type="EMBL" id="EU233930">
    <property type="protein sequence ID" value="ABY71749.1"/>
    <property type="molecule type" value="mRNA"/>
</dbReference>
<evidence type="ECO:0000256" key="3">
    <source>
        <dbReference type="ARBA" id="ARBA00022448"/>
    </source>
</evidence>
<name>B1P1J9_CHIGU</name>
<dbReference type="Pfam" id="PF00119">
    <property type="entry name" value="ATP-synt_A"/>
    <property type="match status" value="1"/>
</dbReference>
<keyword evidence="8" id="KW-0406">Ion transport</keyword>
<evidence type="ECO:0000256" key="10">
    <source>
        <dbReference type="ARBA" id="ARBA00023310"/>
    </source>
</evidence>
<protein>
    <recommendedName>
        <fullName evidence="11">F-ATPase protein 6</fullName>
    </recommendedName>
</protein>
<evidence type="ECO:0000256" key="8">
    <source>
        <dbReference type="ARBA" id="ARBA00023065"/>
    </source>
</evidence>
<keyword evidence="10" id="KW-0066">ATP synthesis</keyword>
<keyword evidence="3" id="KW-0813">Transport</keyword>
<comment type="similarity">
    <text evidence="2">Belongs to the ATPase A chain family.</text>
</comment>
<dbReference type="InterPro" id="IPR035908">
    <property type="entry name" value="F0_ATP_A_sf"/>
</dbReference>
<dbReference type="GO" id="GO:0046933">
    <property type="term" value="F:proton-transporting ATP synthase activity, rotational mechanism"/>
    <property type="evidence" value="ECO:0007669"/>
    <property type="project" value="TreeGrafter"/>
</dbReference>
<dbReference type="InterPro" id="IPR000568">
    <property type="entry name" value="ATP_synth_F0_asu"/>
</dbReference>
<dbReference type="PANTHER" id="PTHR11410:SF0">
    <property type="entry name" value="ATP SYNTHASE SUBUNIT A"/>
    <property type="match status" value="1"/>
</dbReference>
<evidence type="ECO:0000256" key="1">
    <source>
        <dbReference type="ARBA" id="ARBA00004141"/>
    </source>
</evidence>
<dbReference type="InterPro" id="IPR023011">
    <property type="entry name" value="ATP_synth_F0_asu_AS"/>
</dbReference>
<evidence type="ECO:0000256" key="12">
    <source>
        <dbReference type="SAM" id="Phobius"/>
    </source>
</evidence>
<dbReference type="Gene3D" id="1.20.120.220">
    <property type="entry name" value="ATP synthase, F0 complex, subunit A"/>
    <property type="match status" value="1"/>
</dbReference>
<proteinExistence type="evidence at transcript level"/>
<dbReference type="GO" id="GO:0045259">
    <property type="term" value="C:proton-transporting ATP synthase complex"/>
    <property type="evidence" value="ECO:0007669"/>
    <property type="project" value="UniProtKB-KW"/>
</dbReference>
<evidence type="ECO:0000256" key="7">
    <source>
        <dbReference type="ARBA" id="ARBA00022989"/>
    </source>
</evidence>
<dbReference type="PROSITE" id="PS00449">
    <property type="entry name" value="ATPASE_A"/>
    <property type="match status" value="1"/>
</dbReference>
<keyword evidence="7 12" id="KW-1133">Transmembrane helix</keyword>
<gene>
    <name evidence="13" type="primary">JZTX-80</name>
</gene>
<feature type="transmembrane region" description="Helical" evidence="12">
    <location>
        <begin position="37"/>
        <end position="55"/>
    </location>
</feature>
<comment type="subcellular location">
    <subcellularLocation>
        <location evidence="1">Membrane</location>
        <topology evidence="1">Multi-pass membrane protein</topology>
    </subcellularLocation>
</comment>
<sequence length="80" mass="8931">MFRERSAHLVPEGAPLILAPFIVLIERVRHLIRPITLSVRLAANMIAGHLIIGLIASIREVSFGVFWVSVFFQGVILVLE</sequence>
<evidence type="ECO:0000256" key="9">
    <source>
        <dbReference type="ARBA" id="ARBA00023136"/>
    </source>
</evidence>
<organism evidence="13">
    <name type="scientific">Chilobrachys guangxiensis</name>
    <name type="common">Chinese earth tiger tarantula</name>
    <name type="synonym">Chilobrachys jingzhao</name>
    <dbReference type="NCBI Taxonomy" id="278060"/>
    <lineage>
        <taxon>Eukaryota</taxon>
        <taxon>Metazoa</taxon>
        <taxon>Ecdysozoa</taxon>
        <taxon>Arthropoda</taxon>
        <taxon>Chelicerata</taxon>
        <taxon>Arachnida</taxon>
        <taxon>Araneae</taxon>
        <taxon>Mygalomorphae</taxon>
        <taxon>Avicularoidea</taxon>
        <taxon>Theraphosidae</taxon>
        <taxon>Chilobrachys</taxon>
    </lineage>
</organism>
<evidence type="ECO:0000256" key="6">
    <source>
        <dbReference type="ARBA" id="ARBA00022781"/>
    </source>
</evidence>
<reference evidence="13" key="1">
    <citation type="journal article" date="2008" name="Cell. Mol. Life Sci.">
        <title>Molecular diversity and evolution of cystine knot toxins of the tarantula Chilobrachys jingzhao.</title>
        <authorList>
            <person name="Chen J."/>
            <person name="Deng M."/>
            <person name="He Q."/>
            <person name="Meng E."/>
            <person name="Jiang L."/>
            <person name="Liao Z."/>
            <person name="Rong M."/>
            <person name="Liang S."/>
        </authorList>
    </citation>
    <scope>NUCLEOTIDE SEQUENCE</scope>
    <source>
        <tissue evidence="13">Venom gland</tissue>
    </source>
</reference>
<evidence type="ECO:0000256" key="11">
    <source>
        <dbReference type="ARBA" id="ARBA00032954"/>
    </source>
</evidence>
<keyword evidence="9 12" id="KW-0472">Membrane</keyword>
<keyword evidence="5 12" id="KW-0812">Transmembrane</keyword>
<evidence type="ECO:0000256" key="4">
    <source>
        <dbReference type="ARBA" id="ARBA00022547"/>
    </source>
</evidence>
<evidence type="ECO:0000313" key="13">
    <source>
        <dbReference type="EMBL" id="ABY71749.1"/>
    </source>
</evidence>
<dbReference type="SUPFAM" id="SSF81336">
    <property type="entry name" value="F1F0 ATP synthase subunit A"/>
    <property type="match status" value="1"/>
</dbReference>
<keyword evidence="4" id="KW-0138">CF(0)</keyword>
<dbReference type="InterPro" id="IPR045083">
    <property type="entry name" value="ATP_synth_F0_asu_bact/mt"/>
</dbReference>
<evidence type="ECO:0000256" key="2">
    <source>
        <dbReference type="ARBA" id="ARBA00006810"/>
    </source>
</evidence>
<dbReference type="CDD" id="cd00310">
    <property type="entry name" value="ATP-synt_Fo_a_6"/>
    <property type="match status" value="1"/>
</dbReference>
<accession>B1P1J9</accession>
<dbReference type="PANTHER" id="PTHR11410">
    <property type="entry name" value="ATP SYNTHASE SUBUNIT A"/>
    <property type="match status" value="1"/>
</dbReference>
<feature type="transmembrane region" description="Helical" evidence="12">
    <location>
        <begin position="61"/>
        <end position="79"/>
    </location>
</feature>
<keyword evidence="6" id="KW-0375">Hydrogen ion transport</keyword>